<organism evidence="3 4">
    <name type="scientific">Streptococcus henryi</name>
    <dbReference type="NCBI Taxonomy" id="439219"/>
    <lineage>
        <taxon>Bacteria</taxon>
        <taxon>Bacillati</taxon>
        <taxon>Bacillota</taxon>
        <taxon>Bacilli</taxon>
        <taxon>Lactobacillales</taxon>
        <taxon>Streptococcaceae</taxon>
        <taxon>Streptococcus</taxon>
    </lineage>
</organism>
<accession>A0A1G6CFI7</accession>
<dbReference type="NCBIfam" id="TIGR04035">
    <property type="entry name" value="glucan_65_rpt"/>
    <property type="match status" value="4"/>
</dbReference>
<evidence type="ECO:0000313" key="4">
    <source>
        <dbReference type="Proteomes" id="UP000182508"/>
    </source>
</evidence>
<dbReference type="InterPro" id="IPR018337">
    <property type="entry name" value="Cell_wall/Cho-bd_repeat"/>
</dbReference>
<sequence>MKKISVKPFIHLSAATILAIYLASINGGNVIAEEKSQEITEIEIFEDSSAIEEIPADKEVVDLGASSEETDLDLQNTTENQVENESDLVVSQDEVPEDFATNEESEDSVDNLEVPNRRGFYLDENGNWHYADENGQDVTGIQVIDGATHHFDKNGIQTKGKEVVIDGKVYFFDKDSGHLWTDRFRDLGRTTYINGSYDENWTYYGTDGARVTGAQTIDGTEYYFSDRGIQYRYKTLGNGDGTTSYYGPSGAKVYNDWGVIRGMYLRGYSFSFTIYLDENGNMLKNGVREIDGKLYYFDQSGYRIYGYYSSGSYYATSNAYSGGTSYPIIYEGNAYICSNSGQLISNTYFKNQYRTFGGNWYYLDAQGQVAKGAQIINDAEVYFDAESGVQVKGRTITGTKPTVGNYYYDADTGAKWTNRYLEYNDNWYYLDNDGNPLIGFQVVDGASVYFHEDGRQAKGELIKDENGYYHYYDSDTGEQVTNTSITININMDGEGSIPL</sequence>
<keyword evidence="4" id="KW-1185">Reference proteome</keyword>
<dbReference type="InterPro" id="IPR027636">
    <property type="entry name" value="Glucan-bd_rpt"/>
</dbReference>
<evidence type="ECO:0000313" key="3">
    <source>
        <dbReference type="EMBL" id="SDB31640.1"/>
    </source>
</evidence>
<feature type="compositionally biased region" description="Polar residues" evidence="2">
    <location>
        <begin position="73"/>
        <end position="83"/>
    </location>
</feature>
<dbReference type="Proteomes" id="UP000182508">
    <property type="component" value="Unassembled WGS sequence"/>
</dbReference>
<gene>
    <name evidence="3" type="ORF">SAMN02910293_01573</name>
</gene>
<dbReference type="EMBL" id="FMXP01000021">
    <property type="protein sequence ID" value="SDB31640.1"/>
    <property type="molecule type" value="Genomic_DNA"/>
</dbReference>
<dbReference type="STRING" id="439219.SAMN02910293_01573"/>
<reference evidence="3 4" key="1">
    <citation type="submission" date="2016-10" db="EMBL/GenBank/DDBJ databases">
        <authorList>
            <person name="de Groot N.N."/>
        </authorList>
    </citation>
    <scope>NUCLEOTIDE SEQUENCE [LARGE SCALE GENOMIC DNA]</scope>
    <source>
        <strain evidence="3 4">A-4</strain>
    </source>
</reference>
<protein>
    <submittedName>
        <fullName evidence="3">Glucan-binding repeat-containing protein</fullName>
    </submittedName>
</protein>
<dbReference type="Pfam" id="PF01473">
    <property type="entry name" value="Choline_bind_1"/>
    <property type="match status" value="3"/>
</dbReference>
<dbReference type="eggNOG" id="COG5263">
    <property type="taxonomic scope" value="Bacteria"/>
</dbReference>
<keyword evidence="1" id="KW-0677">Repeat</keyword>
<dbReference type="RefSeq" id="WP_074486276.1">
    <property type="nucleotide sequence ID" value="NZ_FMXP01000021.1"/>
</dbReference>
<name>A0A1G6CFI7_9STRE</name>
<dbReference type="AlphaFoldDB" id="A0A1G6CFI7"/>
<evidence type="ECO:0000256" key="2">
    <source>
        <dbReference type="SAM" id="MobiDB-lite"/>
    </source>
</evidence>
<dbReference type="Pfam" id="PF19127">
    <property type="entry name" value="Choline_bind_3"/>
    <property type="match status" value="4"/>
</dbReference>
<dbReference type="SUPFAM" id="SSF69360">
    <property type="entry name" value="Cell wall binding repeat"/>
    <property type="match status" value="2"/>
</dbReference>
<evidence type="ECO:0000256" key="1">
    <source>
        <dbReference type="ARBA" id="ARBA00022737"/>
    </source>
</evidence>
<feature type="region of interest" description="Disordered" evidence="2">
    <location>
        <begin position="69"/>
        <end position="89"/>
    </location>
</feature>
<dbReference type="Gene3D" id="2.10.270.10">
    <property type="entry name" value="Cholin Binding"/>
    <property type="match status" value="4"/>
</dbReference>
<proteinExistence type="predicted"/>